<protein>
    <submittedName>
        <fullName evidence="1">Uncharacterized protein</fullName>
    </submittedName>
</protein>
<gene>
    <name evidence="1" type="ORF">STAS_05535</name>
</gene>
<keyword evidence="2" id="KW-1185">Reference proteome</keyword>
<evidence type="ECO:0000313" key="1">
    <source>
        <dbReference type="EMBL" id="GER29655.1"/>
    </source>
</evidence>
<dbReference type="Proteomes" id="UP000325081">
    <property type="component" value="Unassembled WGS sequence"/>
</dbReference>
<name>A0A5A7P9Y0_STRAF</name>
<dbReference type="PANTHER" id="PTHR31373">
    <property type="entry name" value="OS06G0652100 PROTEIN"/>
    <property type="match status" value="1"/>
</dbReference>
<accession>A0A5A7P9Y0</accession>
<comment type="caution">
    <text evidence="1">The sequence shown here is derived from an EMBL/GenBank/DDBJ whole genome shotgun (WGS) entry which is preliminary data.</text>
</comment>
<reference evidence="2" key="1">
    <citation type="journal article" date="2019" name="Curr. Biol.">
        <title>Genome Sequence of Striga asiatica Provides Insight into the Evolution of Plant Parasitism.</title>
        <authorList>
            <person name="Yoshida S."/>
            <person name="Kim S."/>
            <person name="Wafula E.K."/>
            <person name="Tanskanen J."/>
            <person name="Kim Y.M."/>
            <person name="Honaas L."/>
            <person name="Yang Z."/>
            <person name="Spallek T."/>
            <person name="Conn C.E."/>
            <person name="Ichihashi Y."/>
            <person name="Cheong K."/>
            <person name="Cui S."/>
            <person name="Der J.P."/>
            <person name="Gundlach H."/>
            <person name="Jiao Y."/>
            <person name="Hori C."/>
            <person name="Ishida J.K."/>
            <person name="Kasahara H."/>
            <person name="Kiba T."/>
            <person name="Kim M.S."/>
            <person name="Koo N."/>
            <person name="Laohavisit A."/>
            <person name="Lee Y.H."/>
            <person name="Lumba S."/>
            <person name="McCourt P."/>
            <person name="Mortimer J.C."/>
            <person name="Mutuku J.M."/>
            <person name="Nomura T."/>
            <person name="Sasaki-Sekimoto Y."/>
            <person name="Seto Y."/>
            <person name="Wang Y."/>
            <person name="Wakatake T."/>
            <person name="Sakakibara H."/>
            <person name="Demura T."/>
            <person name="Yamaguchi S."/>
            <person name="Yoneyama K."/>
            <person name="Manabe R.I."/>
            <person name="Nelson D.C."/>
            <person name="Schulman A.H."/>
            <person name="Timko M.P."/>
            <person name="dePamphilis C.W."/>
            <person name="Choi D."/>
            <person name="Shirasu K."/>
        </authorList>
    </citation>
    <scope>NUCLEOTIDE SEQUENCE [LARGE SCALE GENOMIC DNA]</scope>
    <source>
        <strain evidence="2">cv. UVA1</strain>
    </source>
</reference>
<dbReference type="EMBL" id="BKCP01004224">
    <property type="protein sequence ID" value="GER29655.1"/>
    <property type="molecule type" value="Genomic_DNA"/>
</dbReference>
<dbReference type="InterPro" id="IPR011205">
    <property type="entry name" value="UCP015417_vWA"/>
</dbReference>
<dbReference type="AlphaFoldDB" id="A0A5A7P9Y0"/>
<organism evidence="1 2">
    <name type="scientific">Striga asiatica</name>
    <name type="common">Asiatic witchweed</name>
    <name type="synonym">Buchnera asiatica</name>
    <dbReference type="NCBI Taxonomy" id="4170"/>
    <lineage>
        <taxon>Eukaryota</taxon>
        <taxon>Viridiplantae</taxon>
        <taxon>Streptophyta</taxon>
        <taxon>Embryophyta</taxon>
        <taxon>Tracheophyta</taxon>
        <taxon>Spermatophyta</taxon>
        <taxon>Magnoliopsida</taxon>
        <taxon>eudicotyledons</taxon>
        <taxon>Gunneridae</taxon>
        <taxon>Pentapetalae</taxon>
        <taxon>asterids</taxon>
        <taxon>lamiids</taxon>
        <taxon>Lamiales</taxon>
        <taxon>Orobanchaceae</taxon>
        <taxon>Buchnereae</taxon>
        <taxon>Striga</taxon>
    </lineage>
</organism>
<dbReference type="OrthoDB" id="1149618at2759"/>
<evidence type="ECO:0000313" key="2">
    <source>
        <dbReference type="Proteomes" id="UP000325081"/>
    </source>
</evidence>
<proteinExistence type="predicted"/>
<sequence>MAKIGKLNNCLTICDVLDSMTWIPMEVSVALGLLVSELMYRSVYPPGHPSLGTGRSFFNCGMEKLIYSAKVPSFRLSRVLTEGEDKVCEVGKKVFDLLLHVAVDGKLNPVPMIKRLFIFQ</sequence>
<dbReference type="PANTHER" id="PTHR31373:SF27">
    <property type="entry name" value="TROVE DOMAIN-CONTAINING PROTEIN"/>
    <property type="match status" value="1"/>
</dbReference>